<dbReference type="Pfam" id="PF14417">
    <property type="entry name" value="MEDS"/>
    <property type="match status" value="1"/>
</dbReference>
<dbReference type="InterPro" id="IPR031803">
    <property type="entry name" value="BAT_GAF/HTH-assoc"/>
</dbReference>
<dbReference type="EMBL" id="FOKW01000023">
    <property type="protein sequence ID" value="SFC76367.1"/>
    <property type="molecule type" value="Genomic_DNA"/>
</dbReference>
<keyword evidence="2" id="KW-0804">Transcription</keyword>
<feature type="domain" description="Bacterioopsin transcriptional activator GAF and HTH associated" evidence="6">
    <location>
        <begin position="566"/>
        <end position="718"/>
    </location>
</feature>
<dbReference type="Gene3D" id="3.40.50.300">
    <property type="entry name" value="P-loop containing nucleotide triphosphate hydrolases"/>
    <property type="match status" value="1"/>
</dbReference>
<name>A0A1I1LSY2_NATHA</name>
<reference evidence="8" key="1">
    <citation type="submission" date="2016-10" db="EMBL/GenBank/DDBJ databases">
        <authorList>
            <person name="Varghese N."/>
            <person name="Submissions S."/>
        </authorList>
    </citation>
    <scope>NUCLEOTIDE SEQUENCE [LARGE SCALE GENOMIC DNA]</scope>
    <source>
        <strain evidence="8">DSM 13078</strain>
    </source>
</reference>
<dbReference type="PANTHER" id="PTHR34236">
    <property type="entry name" value="DIMETHYL SULFOXIDE REDUCTASE TRANSCRIPTIONAL ACTIVATOR"/>
    <property type="match status" value="1"/>
</dbReference>
<dbReference type="Proteomes" id="UP000199161">
    <property type="component" value="Unassembled WGS sequence"/>
</dbReference>
<dbReference type="InterPro" id="IPR011991">
    <property type="entry name" value="ArsR-like_HTH"/>
</dbReference>
<protein>
    <submittedName>
        <fullName evidence="7">GAF domain-containing protein</fullName>
    </submittedName>
</protein>
<evidence type="ECO:0000259" key="4">
    <source>
        <dbReference type="Pfam" id="PF13185"/>
    </source>
</evidence>
<dbReference type="InterPro" id="IPR036388">
    <property type="entry name" value="WH-like_DNA-bd_sf"/>
</dbReference>
<evidence type="ECO:0000259" key="6">
    <source>
        <dbReference type="Pfam" id="PF15915"/>
    </source>
</evidence>
<sequence length="784" mass="88448">MNQNMSTIQNTSGRFEHLPEHNHQMVLYESRDEQLNSVIPFLRSGLESGERCLFAIDDTPKDELITALQDQGVDINAALESGQLIIQDATEVYLQDGTFEPEKMIGCLESKIADAVDAGYTGLRTTAEMTWAVNRDVDPDQLKTYERKVEEFFPKDSFFGQCQYQRSAFSDEFLCSMLQHHPRIAHGGDACSNCYYRPPEEHETGVNADAIDRKLQTVIEQQNLADSLDHREQCLSLIGQLTEQIQEANTDDVEQIAGNLITQIVDPSLIAFYQYDSDKGQLETQILADTLSVSASTVLEDLNSRAWDAFVENKLQECTLKTDPKTIGLVLPVGQHGVFLVATPQTNVLTETDLHFLQAVTSHTEAALDEMIYEQQLEDKNEKLSEQRDHLERINQVNTIIRDINQSLVEASTEDEVTQTVCELLVDKVSVDFAWYGDYDPATESLNPKCDAGNGQDYLEAIALDDDWDQTEPSGNAVRSRETTVVQNIYDGPPLAHWQEQALKRGFQSMVCLPVVYDDSMYGVISLYSDTPDTFDTEIVEVLDELSDCVAYALNNIDRKQALVSDEVTELEVRATDTELPIVGFVDEYNCRVTIDDVVAAEDAGFRVFSTFHDVAPGTVREFAVESPKVDAIELLSEGEQVHTAECEITDQCVIATLLNHNAVPQSVWAENGEAYLTIQLPQEQRVRSFIEMFQTTYPSAEIVARRNRMQSLRHPTDIESQLEDELTERQLEILKFAYRSGYFKRPRGRSAEELADELDVSHPTVSRHLREAERRVFSLLLDD</sequence>
<dbReference type="Gene3D" id="3.30.450.40">
    <property type="match status" value="1"/>
</dbReference>
<keyword evidence="1" id="KW-0805">Transcription regulation</keyword>
<dbReference type="InterPro" id="IPR029016">
    <property type="entry name" value="GAF-like_dom_sf"/>
</dbReference>
<dbReference type="PANTHER" id="PTHR34236:SF1">
    <property type="entry name" value="DIMETHYL SULFOXIDE REDUCTASE TRANSCRIPTIONAL ACTIVATOR"/>
    <property type="match status" value="1"/>
</dbReference>
<dbReference type="Pfam" id="PF15915">
    <property type="entry name" value="BAT"/>
    <property type="match status" value="1"/>
</dbReference>
<accession>A0A1I1LSY2</accession>
<dbReference type="Gene3D" id="1.10.10.10">
    <property type="entry name" value="Winged helix-like DNA-binding domain superfamily/Winged helix DNA-binding domain"/>
    <property type="match status" value="1"/>
</dbReference>
<dbReference type="RefSeq" id="WP_089790167.1">
    <property type="nucleotide sequence ID" value="NZ_FOKW01000023.1"/>
</dbReference>
<evidence type="ECO:0000256" key="2">
    <source>
        <dbReference type="ARBA" id="ARBA00023163"/>
    </source>
</evidence>
<dbReference type="InterPro" id="IPR027417">
    <property type="entry name" value="P-loop_NTPase"/>
</dbReference>
<dbReference type="InterPro" id="IPR007050">
    <property type="entry name" value="HTH_bacterioopsin"/>
</dbReference>
<keyword evidence="8" id="KW-1185">Reference proteome</keyword>
<dbReference type="SUPFAM" id="SSF55781">
    <property type="entry name" value="GAF domain-like"/>
    <property type="match status" value="1"/>
</dbReference>
<dbReference type="Pfam" id="PF04967">
    <property type="entry name" value="HTH_10"/>
    <property type="match status" value="1"/>
</dbReference>
<feature type="domain" description="MEDS" evidence="5">
    <location>
        <begin position="23"/>
        <end position="182"/>
    </location>
</feature>
<evidence type="ECO:0000313" key="8">
    <source>
        <dbReference type="Proteomes" id="UP000199161"/>
    </source>
</evidence>
<evidence type="ECO:0000256" key="1">
    <source>
        <dbReference type="ARBA" id="ARBA00023015"/>
    </source>
</evidence>
<evidence type="ECO:0000259" key="3">
    <source>
        <dbReference type="Pfam" id="PF04967"/>
    </source>
</evidence>
<gene>
    <name evidence="7" type="ORF">SAMN05444422_1237</name>
</gene>
<evidence type="ECO:0000259" key="5">
    <source>
        <dbReference type="Pfam" id="PF14417"/>
    </source>
</evidence>
<dbReference type="Pfam" id="PF13185">
    <property type="entry name" value="GAF_2"/>
    <property type="match status" value="1"/>
</dbReference>
<proteinExistence type="predicted"/>
<dbReference type="InterPro" id="IPR025847">
    <property type="entry name" value="MEDS_domain"/>
</dbReference>
<evidence type="ECO:0000313" key="7">
    <source>
        <dbReference type="EMBL" id="SFC76367.1"/>
    </source>
</evidence>
<dbReference type="AlphaFoldDB" id="A0A1I1LSY2"/>
<feature type="domain" description="HTH bat-type" evidence="3">
    <location>
        <begin position="727"/>
        <end position="778"/>
    </location>
</feature>
<dbReference type="OrthoDB" id="165911at2157"/>
<feature type="domain" description="GAF" evidence="4">
    <location>
        <begin position="412"/>
        <end position="554"/>
    </location>
</feature>
<dbReference type="InterPro" id="IPR003018">
    <property type="entry name" value="GAF"/>
</dbReference>
<dbReference type="CDD" id="cd00090">
    <property type="entry name" value="HTH_ARSR"/>
    <property type="match status" value="1"/>
</dbReference>
<organism evidence="7 8">
    <name type="scientific">Natronobacterium haloterrestre</name>
    <name type="common">Halobiforma haloterrestris</name>
    <dbReference type="NCBI Taxonomy" id="148448"/>
    <lineage>
        <taxon>Archaea</taxon>
        <taxon>Methanobacteriati</taxon>
        <taxon>Methanobacteriota</taxon>
        <taxon>Stenosarchaea group</taxon>
        <taxon>Halobacteria</taxon>
        <taxon>Halobacteriales</taxon>
        <taxon>Natrialbaceae</taxon>
        <taxon>Natronobacterium</taxon>
    </lineage>
</organism>